<organism evidence="1 2">
    <name type="scientific">Rhizorhabdus wittichii (strain DSM 6014 / CCUG 31198 / JCM 15750 / NBRC 105917 / EY 4224 / RW1)</name>
    <name type="common">Sphingomonas wittichii</name>
    <dbReference type="NCBI Taxonomy" id="392499"/>
    <lineage>
        <taxon>Bacteria</taxon>
        <taxon>Pseudomonadati</taxon>
        <taxon>Pseudomonadota</taxon>
        <taxon>Alphaproteobacteria</taxon>
        <taxon>Sphingomonadales</taxon>
        <taxon>Sphingomonadaceae</taxon>
        <taxon>Rhizorhabdus</taxon>
    </lineage>
</organism>
<accession>A0A9J9HBH9</accession>
<name>A0A9J9HBH9_RHIWR</name>
<proteinExistence type="predicted"/>
<evidence type="ECO:0000313" key="1">
    <source>
        <dbReference type="EMBL" id="ABQ68546.1"/>
    </source>
</evidence>
<evidence type="ECO:0000313" key="2">
    <source>
        <dbReference type="Proteomes" id="UP000001989"/>
    </source>
</evidence>
<dbReference type="OrthoDB" id="7582220at2"/>
<keyword evidence="2" id="KW-1185">Reference proteome</keyword>
<dbReference type="Proteomes" id="UP000001989">
    <property type="component" value="Chromosome"/>
</dbReference>
<reference evidence="1 2" key="1">
    <citation type="journal article" date="2010" name="J. Bacteriol.">
        <title>Genome sequence of the dioxin-mineralizing bacterium Sphingomonas wittichii RW1.</title>
        <authorList>
            <person name="Miller T.R."/>
            <person name="Delcher A.L."/>
            <person name="Salzberg S.L."/>
            <person name="Saunders E."/>
            <person name="Detter J.C."/>
            <person name="Halden R.U."/>
        </authorList>
    </citation>
    <scope>NUCLEOTIDE SEQUENCE [LARGE SCALE GENOMIC DNA]</scope>
    <source>
        <strain evidence="2">DSM 6014 / CCUG 31198 / JCM 15750 / NBRC 105917 / EY 4224 / RW1</strain>
    </source>
</reference>
<dbReference type="AlphaFoldDB" id="A0A9J9HBH9"/>
<dbReference type="EMBL" id="CP000699">
    <property type="protein sequence ID" value="ABQ68546.1"/>
    <property type="molecule type" value="Genomic_DNA"/>
</dbReference>
<dbReference type="KEGG" id="swi:Swit_2187"/>
<protein>
    <submittedName>
        <fullName evidence="1">Uncharacterized protein</fullName>
    </submittedName>
</protein>
<gene>
    <name evidence="1" type="ordered locus">Swit_2187</name>
</gene>
<sequence length="107" mass="11109">MSIWDTASAAIDAAFAVPGGVTYSGLEIDLPGPIAAIREDMPAPTFDGPGASAQTVGYEIDMAALPRRPRRGDLIGHVVGGATSWRVIDVSDRAAVGKWFAIVEQAA</sequence>